<proteinExistence type="predicted"/>
<dbReference type="RefSeq" id="WP_092567872.1">
    <property type="nucleotide sequence ID" value="NZ_BMXH01000001.1"/>
</dbReference>
<dbReference type="AlphaFoldDB" id="A0A1H2S510"/>
<gene>
    <name evidence="1" type="ORF">SAMN05443545_101476</name>
</gene>
<dbReference type="EMBL" id="FNNI01000001">
    <property type="protein sequence ID" value="SDW26782.1"/>
    <property type="molecule type" value="Genomic_DNA"/>
</dbReference>
<sequence>MGQAGIELLYSAMTGGQNAGPIAFEIVEAGRGERREQIASWVQQLTPEGLGALLYLLVSKPRAFEVEEPGRGRSAGNSQHFNAQEALDFQQIAIANCLGWIVEGVTMNVYGPLCRFSRETPTPSQYLFTKAVVRMTANGQPPHDYPASAYQNHKSDLDEFMERVSGLINDRVIESKNDYHRFVAGLGTEICAG</sequence>
<name>A0A1H2S510_9GAMM</name>
<dbReference type="OrthoDB" id="6172510at2"/>
<accession>A0A1H2S510</accession>
<dbReference type="Proteomes" id="UP000198500">
    <property type="component" value="Unassembled WGS sequence"/>
</dbReference>
<keyword evidence="2" id="KW-1185">Reference proteome</keyword>
<protein>
    <submittedName>
        <fullName evidence="1">Uncharacterized protein</fullName>
    </submittedName>
</protein>
<reference evidence="1 2" key="1">
    <citation type="submission" date="2016-10" db="EMBL/GenBank/DDBJ databases">
        <authorList>
            <person name="de Groot N.N."/>
        </authorList>
    </citation>
    <scope>NUCLEOTIDE SEQUENCE [LARGE SCALE GENOMIC DNA]</scope>
    <source>
        <strain evidence="1 2">DSM 19219</strain>
    </source>
</reference>
<dbReference type="STRING" id="574349.SAMN05443545_101476"/>
<evidence type="ECO:0000313" key="1">
    <source>
        <dbReference type="EMBL" id="SDW26782.1"/>
    </source>
</evidence>
<organism evidence="1 2">
    <name type="scientific">Aidingimonas halophila</name>
    <dbReference type="NCBI Taxonomy" id="574349"/>
    <lineage>
        <taxon>Bacteria</taxon>
        <taxon>Pseudomonadati</taxon>
        <taxon>Pseudomonadota</taxon>
        <taxon>Gammaproteobacteria</taxon>
        <taxon>Oceanospirillales</taxon>
        <taxon>Halomonadaceae</taxon>
        <taxon>Aidingimonas</taxon>
    </lineage>
</organism>
<evidence type="ECO:0000313" key="2">
    <source>
        <dbReference type="Proteomes" id="UP000198500"/>
    </source>
</evidence>